<gene>
    <name evidence="8" type="ORF">DP116_18475</name>
</gene>
<keyword evidence="4" id="KW-0808">Transferase</keyword>
<dbReference type="GO" id="GO:0016301">
    <property type="term" value="F:kinase activity"/>
    <property type="evidence" value="ECO:0007669"/>
    <property type="project" value="UniProtKB-KW"/>
</dbReference>
<dbReference type="PANTHER" id="PTHR43047:SF72">
    <property type="entry name" value="OSMOSENSING HISTIDINE PROTEIN KINASE SLN1"/>
    <property type="match status" value="1"/>
</dbReference>
<dbReference type="EC" id="2.7.13.3" evidence="2"/>
<dbReference type="InterPro" id="IPR025751">
    <property type="entry name" value="RsbRD_N_dom"/>
</dbReference>
<name>A0ABX1PA87_9CYAN</name>
<dbReference type="Pfam" id="PF14361">
    <property type="entry name" value="RsbRD_N"/>
    <property type="match status" value="1"/>
</dbReference>
<evidence type="ECO:0000256" key="2">
    <source>
        <dbReference type="ARBA" id="ARBA00012438"/>
    </source>
</evidence>
<evidence type="ECO:0000256" key="6">
    <source>
        <dbReference type="ARBA" id="ARBA00023012"/>
    </source>
</evidence>
<dbReference type="InterPro" id="IPR005467">
    <property type="entry name" value="His_kinase_dom"/>
</dbReference>
<reference evidence="8 9" key="1">
    <citation type="submission" date="2018-06" db="EMBL/GenBank/DDBJ databases">
        <title>Comparative genomics of Brasilonema spp. strains.</title>
        <authorList>
            <person name="Alvarenga D.O."/>
            <person name="Fiore M.F."/>
            <person name="Varani A.M."/>
        </authorList>
    </citation>
    <scope>NUCLEOTIDE SEQUENCE [LARGE SCALE GENOMIC DNA]</scope>
    <source>
        <strain evidence="8 9">SPC951</strain>
    </source>
</reference>
<sequence>MKDFSQLLRDKTQKIIKQWVEAVRRDKKISSTNNLTRTAIKNHVDHVLLALATVLSQYQDDEVQPLVQASLHHGTLRAEQGFDAAEIAREYRLLRNTIFVNLEPEWLKASAQEVMRAVHLIDMVLDEAIAYCFQSYTQERLTELEQLQNQLTLNNQELTRLVRANQDNLSYLAHELKNPLTSIIGYSDLFLRLQRQKSEEKDSFTHLEHIDRVLRSGRQLLHLINDALEISRYDAGQMKLHSEPINVHELIRNVYEMLEPLASHKNLQIIINCNRAPNEVVTDALRLQQIVTNLVSNAIRYTESGTIKIKCKTLDIDKWSVTVSDTGIGIEPENQVQIFEPYFRIGSASKSFLPGSTGLGLAIVSRLVKLLQGEISLVSQMGVGSTFTVTLPLKVEV</sequence>
<evidence type="ECO:0000313" key="9">
    <source>
        <dbReference type="Proteomes" id="UP000718564"/>
    </source>
</evidence>
<feature type="domain" description="Histidine kinase" evidence="7">
    <location>
        <begin position="171"/>
        <end position="395"/>
    </location>
</feature>
<dbReference type="PANTHER" id="PTHR43047">
    <property type="entry name" value="TWO-COMPONENT HISTIDINE PROTEIN KINASE"/>
    <property type="match status" value="1"/>
</dbReference>
<dbReference type="Pfam" id="PF02518">
    <property type="entry name" value="HATPase_c"/>
    <property type="match status" value="1"/>
</dbReference>
<dbReference type="EMBL" id="QMEB01000154">
    <property type="protein sequence ID" value="NMG21325.1"/>
    <property type="molecule type" value="Genomic_DNA"/>
</dbReference>
<dbReference type="SUPFAM" id="SSF47384">
    <property type="entry name" value="Homodimeric domain of signal transducing histidine kinase"/>
    <property type="match status" value="1"/>
</dbReference>
<dbReference type="SMART" id="SM00387">
    <property type="entry name" value="HATPase_c"/>
    <property type="match status" value="1"/>
</dbReference>
<dbReference type="CDD" id="cd00082">
    <property type="entry name" value="HisKA"/>
    <property type="match status" value="1"/>
</dbReference>
<dbReference type="InterPro" id="IPR036890">
    <property type="entry name" value="HATPase_C_sf"/>
</dbReference>
<keyword evidence="6" id="KW-0902">Two-component regulatory system</keyword>
<evidence type="ECO:0000256" key="1">
    <source>
        <dbReference type="ARBA" id="ARBA00000085"/>
    </source>
</evidence>
<dbReference type="PRINTS" id="PR00344">
    <property type="entry name" value="BCTRLSENSOR"/>
</dbReference>
<dbReference type="InterPro" id="IPR036097">
    <property type="entry name" value="HisK_dim/P_sf"/>
</dbReference>
<dbReference type="InterPro" id="IPR004358">
    <property type="entry name" value="Sig_transdc_His_kin-like_C"/>
</dbReference>
<evidence type="ECO:0000256" key="5">
    <source>
        <dbReference type="ARBA" id="ARBA00022777"/>
    </source>
</evidence>
<keyword evidence="3" id="KW-0597">Phosphoprotein</keyword>
<dbReference type="InterPro" id="IPR003594">
    <property type="entry name" value="HATPase_dom"/>
</dbReference>
<dbReference type="InterPro" id="IPR003661">
    <property type="entry name" value="HisK_dim/P_dom"/>
</dbReference>
<dbReference type="Gene3D" id="1.10.287.130">
    <property type="match status" value="1"/>
</dbReference>
<evidence type="ECO:0000313" key="8">
    <source>
        <dbReference type="EMBL" id="NMG21325.1"/>
    </source>
</evidence>
<dbReference type="SUPFAM" id="SSF55874">
    <property type="entry name" value="ATPase domain of HSP90 chaperone/DNA topoisomerase II/histidine kinase"/>
    <property type="match status" value="1"/>
</dbReference>
<evidence type="ECO:0000256" key="3">
    <source>
        <dbReference type="ARBA" id="ARBA00022553"/>
    </source>
</evidence>
<dbReference type="PROSITE" id="PS50109">
    <property type="entry name" value="HIS_KIN"/>
    <property type="match status" value="1"/>
</dbReference>
<proteinExistence type="predicted"/>
<dbReference type="SMART" id="SM00388">
    <property type="entry name" value="HisKA"/>
    <property type="match status" value="1"/>
</dbReference>
<evidence type="ECO:0000256" key="4">
    <source>
        <dbReference type="ARBA" id="ARBA00022679"/>
    </source>
</evidence>
<dbReference type="CDD" id="cd16922">
    <property type="entry name" value="HATPase_EvgS-ArcB-TorS-like"/>
    <property type="match status" value="1"/>
</dbReference>
<comment type="caution">
    <text evidence="8">The sequence shown here is derived from an EMBL/GenBank/DDBJ whole genome shotgun (WGS) entry which is preliminary data.</text>
</comment>
<accession>A0ABX1PA87</accession>
<evidence type="ECO:0000259" key="7">
    <source>
        <dbReference type="PROSITE" id="PS50109"/>
    </source>
</evidence>
<protein>
    <recommendedName>
        <fullName evidence="2">histidine kinase</fullName>
        <ecNumber evidence="2">2.7.13.3</ecNumber>
    </recommendedName>
</protein>
<comment type="catalytic activity">
    <reaction evidence="1">
        <text>ATP + protein L-histidine = ADP + protein N-phospho-L-histidine.</text>
        <dbReference type="EC" id="2.7.13.3"/>
    </reaction>
</comment>
<keyword evidence="9" id="KW-1185">Reference proteome</keyword>
<dbReference type="RefSeq" id="WP_169156566.1">
    <property type="nucleotide sequence ID" value="NZ_CAWPJE010000147.1"/>
</dbReference>
<dbReference type="Proteomes" id="UP000718564">
    <property type="component" value="Unassembled WGS sequence"/>
</dbReference>
<keyword evidence="5 8" id="KW-0418">Kinase</keyword>
<dbReference type="Pfam" id="PF00512">
    <property type="entry name" value="HisKA"/>
    <property type="match status" value="1"/>
</dbReference>
<dbReference type="Gene3D" id="3.30.565.10">
    <property type="entry name" value="Histidine kinase-like ATPase, C-terminal domain"/>
    <property type="match status" value="1"/>
</dbReference>
<organism evidence="8 9">
    <name type="scientific">Brasilonema bromeliae SPC951</name>
    <dbReference type="NCBI Taxonomy" id="385972"/>
    <lineage>
        <taxon>Bacteria</taxon>
        <taxon>Bacillati</taxon>
        <taxon>Cyanobacteriota</taxon>
        <taxon>Cyanophyceae</taxon>
        <taxon>Nostocales</taxon>
        <taxon>Scytonemataceae</taxon>
        <taxon>Brasilonema</taxon>
        <taxon>Bromeliae group (in: Brasilonema)</taxon>
    </lineage>
</organism>